<dbReference type="AlphaFoldDB" id="E8LJY2"/>
<proteinExistence type="inferred from homology"/>
<dbReference type="Pfam" id="PF13365">
    <property type="entry name" value="Trypsin_2"/>
    <property type="match status" value="1"/>
</dbReference>
<dbReference type="InterPro" id="IPR011782">
    <property type="entry name" value="Pept_S1C_Do"/>
</dbReference>
<evidence type="ECO:0000313" key="10">
    <source>
        <dbReference type="EMBL" id="EFY07171.1"/>
    </source>
</evidence>
<dbReference type="InterPro" id="IPR009003">
    <property type="entry name" value="Peptidase_S1_PA"/>
</dbReference>
<protein>
    <submittedName>
        <fullName evidence="10">Peptidase Do</fullName>
        <ecNumber evidence="10">3.4.21.-</ecNumber>
    </submittedName>
</protein>
<feature type="binding site" evidence="8">
    <location>
        <begin position="170"/>
        <end position="172"/>
    </location>
    <ligand>
        <name>substrate</name>
    </ligand>
</feature>
<dbReference type="Gene3D" id="2.40.10.120">
    <property type="match status" value="1"/>
</dbReference>
<feature type="active site" description="Charge relay system" evidence="7">
    <location>
        <position position="67"/>
    </location>
</feature>
<reference evidence="10 11" key="1">
    <citation type="submission" date="2011-01" db="EMBL/GenBank/DDBJ databases">
        <authorList>
            <person name="Weinstock G."/>
            <person name="Sodergren E."/>
            <person name="Clifton S."/>
            <person name="Fulton L."/>
            <person name="Fulton B."/>
            <person name="Courtney L."/>
            <person name="Fronick C."/>
            <person name="Harrison M."/>
            <person name="Strong C."/>
            <person name="Farmer C."/>
            <person name="Delahaunty K."/>
            <person name="Markovic C."/>
            <person name="Hall O."/>
            <person name="Minx P."/>
            <person name="Tomlinson C."/>
            <person name="Mitreva M."/>
            <person name="Hou S."/>
            <person name="Chen J."/>
            <person name="Wollam A."/>
            <person name="Pepin K.H."/>
            <person name="Johnson M."/>
            <person name="Bhonagiri V."/>
            <person name="Zhang X."/>
            <person name="Suruliraj S."/>
            <person name="Warren W."/>
            <person name="Chinwalla A."/>
            <person name="Mardis E.R."/>
            <person name="Wilson R.K."/>
        </authorList>
    </citation>
    <scope>NUCLEOTIDE SEQUENCE [LARGE SCALE GENOMIC DNA]</scope>
    <source>
        <strain evidence="11">DSM 22608 / JCM 16073 / KCTC 15190 / YIT 12066</strain>
    </source>
</reference>
<dbReference type="SUPFAM" id="SSF50494">
    <property type="entry name" value="Trypsin-like serine proteases"/>
    <property type="match status" value="1"/>
</dbReference>
<dbReference type="Pfam" id="PF13180">
    <property type="entry name" value="PDZ_2"/>
    <property type="match status" value="1"/>
</dbReference>
<evidence type="ECO:0000256" key="5">
    <source>
        <dbReference type="ARBA" id="ARBA00022801"/>
    </source>
</evidence>
<evidence type="ECO:0000256" key="3">
    <source>
        <dbReference type="ARBA" id="ARBA00022729"/>
    </source>
</evidence>
<evidence type="ECO:0000256" key="6">
    <source>
        <dbReference type="ARBA" id="ARBA00022825"/>
    </source>
</evidence>
<accession>E8LJY2</accession>
<feature type="binding site" evidence="8">
    <location>
        <begin position="227"/>
        <end position="231"/>
    </location>
    <ligand>
        <name>substrate</name>
    </ligand>
</feature>
<feature type="binding site" evidence="8">
    <location>
        <position position="67"/>
    </location>
    <ligand>
        <name>substrate</name>
    </ligand>
</feature>
<feature type="domain" description="PDZ" evidence="9">
    <location>
        <begin position="231"/>
        <end position="307"/>
    </location>
</feature>
<evidence type="ECO:0000259" key="9">
    <source>
        <dbReference type="PROSITE" id="PS50106"/>
    </source>
</evidence>
<dbReference type="InterPro" id="IPR001478">
    <property type="entry name" value="PDZ"/>
</dbReference>
<keyword evidence="5 10" id="KW-0378">Hydrolase</keyword>
<comment type="caution">
    <text evidence="10">The sequence shown here is derived from an EMBL/GenBank/DDBJ whole genome shotgun (WGS) entry which is preliminary data.</text>
</comment>
<dbReference type="PANTHER" id="PTHR22939">
    <property type="entry name" value="SERINE PROTEASE FAMILY S1C HTRA-RELATED"/>
    <property type="match status" value="1"/>
</dbReference>
<keyword evidence="6" id="KW-0720">Serine protease</keyword>
<sequence length="411" mass="43412">MLKNVIPAVVNISVKGKKDVSPMFNIPKEFRFMFPDLDRGTRQREFQALGSGVIIDSKKGYVVTNHHVIEDADEIRIALSDGREFDAKKIGSDPHTDLALLQLKKFDNLTALKLADSDELEVGDFAIAIGNPFGLGQTVTSGIVSALGRTGLNIENIENFIQTDAAINSGNSGGALVNLKGELIGINTAILGPNGGNIGIGFSIPSNMVKTVVDQIQKYGEVRRGQLGVTGTELTSELAKNFGYDHNGGAFVNEVLKGGAADKAGVKSGDIITSVNGKRISSFGELRAKIATIGAGNKVTLGIFRDGKTMELTVTLADVQEMQSDEVSSLSESLNGATLANADEGGVEVQSVDPRSPAAALGLKKGDIITGVNRDEVKDIASLKKSLSSAKGNISALRISRDDSVIYITIR</sequence>
<dbReference type="PANTHER" id="PTHR22939:SF129">
    <property type="entry name" value="SERINE PROTEASE HTRA2, MITOCHONDRIAL"/>
    <property type="match status" value="1"/>
</dbReference>
<dbReference type="Pfam" id="PF00595">
    <property type="entry name" value="PDZ"/>
    <property type="match status" value="1"/>
</dbReference>
<keyword evidence="3" id="KW-0732">Signal</keyword>
<dbReference type="InterPro" id="IPR001940">
    <property type="entry name" value="Peptidase_S1C"/>
</dbReference>
<feature type="active site" description="Charge relay system" evidence="7">
    <location>
        <position position="172"/>
    </location>
</feature>
<dbReference type="NCBIfam" id="TIGR02037">
    <property type="entry name" value="degP_htrA_DO"/>
    <property type="match status" value="1"/>
</dbReference>
<keyword evidence="11" id="KW-1185">Reference proteome</keyword>
<feature type="active site" description="Charge relay system" evidence="7">
    <location>
        <position position="97"/>
    </location>
</feature>
<dbReference type="SUPFAM" id="SSF50156">
    <property type="entry name" value="PDZ domain-like"/>
    <property type="match status" value="2"/>
</dbReference>
<dbReference type="FunFam" id="2.40.10.120:FF:000001">
    <property type="entry name" value="Periplasmic serine endoprotease DegP-like"/>
    <property type="match status" value="1"/>
</dbReference>
<dbReference type="CDD" id="cd10839">
    <property type="entry name" value="cpPDZ1_DegP-like"/>
    <property type="match status" value="1"/>
</dbReference>
<dbReference type="GO" id="GO:0042597">
    <property type="term" value="C:periplasmic space"/>
    <property type="evidence" value="ECO:0007669"/>
    <property type="project" value="TreeGrafter"/>
</dbReference>
<dbReference type="PRINTS" id="PR00834">
    <property type="entry name" value="PROTEASES2C"/>
</dbReference>
<dbReference type="PROSITE" id="PS50106">
    <property type="entry name" value="PDZ"/>
    <property type="match status" value="2"/>
</dbReference>
<evidence type="ECO:0000313" key="11">
    <source>
        <dbReference type="Proteomes" id="UP000018458"/>
    </source>
</evidence>
<evidence type="ECO:0000256" key="4">
    <source>
        <dbReference type="ARBA" id="ARBA00022737"/>
    </source>
</evidence>
<keyword evidence="2" id="KW-0645">Protease</keyword>
<name>E8LJY2_SUCHY</name>
<evidence type="ECO:0000256" key="2">
    <source>
        <dbReference type="ARBA" id="ARBA00022670"/>
    </source>
</evidence>
<dbReference type="STRING" id="762983.HMPREF9444_01019"/>
<comment type="similarity">
    <text evidence="1">Belongs to the peptidase S1C family.</text>
</comment>
<dbReference type="GO" id="GO:0006515">
    <property type="term" value="P:protein quality control for misfolded or incompletely synthesized proteins"/>
    <property type="evidence" value="ECO:0007669"/>
    <property type="project" value="TreeGrafter"/>
</dbReference>
<evidence type="ECO:0000256" key="1">
    <source>
        <dbReference type="ARBA" id="ARBA00010541"/>
    </source>
</evidence>
<dbReference type="FunFam" id="2.30.42.10:FF:000037">
    <property type="entry name" value="Periplasmic serine endoprotease DegP-like"/>
    <property type="match status" value="1"/>
</dbReference>
<feature type="domain" description="PDZ" evidence="9">
    <location>
        <begin position="313"/>
        <end position="380"/>
    </location>
</feature>
<evidence type="ECO:0000256" key="7">
    <source>
        <dbReference type="PIRSR" id="PIRSR611782-1"/>
    </source>
</evidence>
<dbReference type="HOGENOM" id="CLU_020120_1_1_6"/>
<feature type="binding site" evidence="8">
    <location>
        <position position="97"/>
    </location>
    <ligand>
        <name>substrate</name>
    </ligand>
</feature>
<dbReference type="GO" id="GO:0004252">
    <property type="term" value="F:serine-type endopeptidase activity"/>
    <property type="evidence" value="ECO:0007669"/>
    <property type="project" value="InterPro"/>
</dbReference>
<gene>
    <name evidence="10" type="ORF">HMPREF9444_01019</name>
</gene>
<evidence type="ECO:0000256" key="8">
    <source>
        <dbReference type="PIRSR" id="PIRSR611782-2"/>
    </source>
</evidence>
<dbReference type="SMART" id="SM00228">
    <property type="entry name" value="PDZ"/>
    <property type="match status" value="2"/>
</dbReference>
<dbReference type="InterPro" id="IPR036034">
    <property type="entry name" value="PDZ_sf"/>
</dbReference>
<organism evidence="10 11">
    <name type="scientific">Succinatimonas hippei (strain DSM 22608 / JCM 16073 / KCTC 15190 / YIT 12066)</name>
    <dbReference type="NCBI Taxonomy" id="762983"/>
    <lineage>
        <taxon>Bacteria</taxon>
        <taxon>Pseudomonadati</taxon>
        <taxon>Pseudomonadota</taxon>
        <taxon>Gammaproteobacteria</taxon>
        <taxon>Aeromonadales</taxon>
        <taxon>Succinivibrionaceae</taxon>
        <taxon>Succinatimonas</taxon>
    </lineage>
</organism>
<dbReference type="FunFam" id="2.40.10.10:FF:000001">
    <property type="entry name" value="Periplasmic serine protease DegS"/>
    <property type="match status" value="1"/>
</dbReference>
<dbReference type="Proteomes" id="UP000018458">
    <property type="component" value="Unassembled WGS sequence"/>
</dbReference>
<dbReference type="Gene3D" id="2.30.42.10">
    <property type="match status" value="2"/>
</dbReference>
<dbReference type="eggNOG" id="COG0265">
    <property type="taxonomic scope" value="Bacteria"/>
</dbReference>
<dbReference type="EC" id="3.4.21.-" evidence="10"/>
<keyword evidence="4" id="KW-0677">Repeat</keyword>
<dbReference type="EMBL" id="AEVO01000050">
    <property type="protein sequence ID" value="EFY07171.1"/>
    <property type="molecule type" value="Genomic_DNA"/>
</dbReference>